<feature type="non-terminal residue" evidence="1">
    <location>
        <position position="252"/>
    </location>
</feature>
<sequence>RTRPGSSADSEKAEEVRLWFPSALPSAERKVVCTAGLSSSEEKLRTAQCHDSLAGICDTLQGTRSRELINRVHNRARKFAAQYRAARAAKLELSGPGSWENVLRVLHNSDIQQPDVDTVQVNDGEGINLLPEHRTKRQGTGQTRLTISWIWTVIQYEEDLDDEKIDGILRAEWSRSRARVNRAIEEVKLLREEMRRVLAYLDWKAGLWINRQNTRPVGDVVLQEGLKAYCLDQSSLQLVLKDSFQVIWKRPL</sequence>
<protein>
    <submittedName>
        <fullName evidence="1">Uncharacterized protein</fullName>
    </submittedName>
</protein>
<dbReference type="Proteomes" id="UP000027222">
    <property type="component" value="Unassembled WGS sequence"/>
</dbReference>
<keyword evidence="2" id="KW-1185">Reference proteome</keyword>
<evidence type="ECO:0000313" key="1">
    <source>
        <dbReference type="EMBL" id="KDR67160.1"/>
    </source>
</evidence>
<accession>A0A067S8G2</accession>
<organism evidence="1 2">
    <name type="scientific">Galerina marginata (strain CBS 339.88)</name>
    <dbReference type="NCBI Taxonomy" id="685588"/>
    <lineage>
        <taxon>Eukaryota</taxon>
        <taxon>Fungi</taxon>
        <taxon>Dikarya</taxon>
        <taxon>Basidiomycota</taxon>
        <taxon>Agaricomycotina</taxon>
        <taxon>Agaricomycetes</taxon>
        <taxon>Agaricomycetidae</taxon>
        <taxon>Agaricales</taxon>
        <taxon>Agaricineae</taxon>
        <taxon>Strophariaceae</taxon>
        <taxon>Galerina</taxon>
    </lineage>
</organism>
<dbReference type="STRING" id="685588.A0A067S8G2"/>
<name>A0A067S8G2_GALM3</name>
<reference evidence="2" key="1">
    <citation type="journal article" date="2014" name="Proc. Natl. Acad. Sci. U.S.A.">
        <title>Extensive sampling of basidiomycete genomes demonstrates inadequacy of the white-rot/brown-rot paradigm for wood decay fungi.</title>
        <authorList>
            <person name="Riley R."/>
            <person name="Salamov A.A."/>
            <person name="Brown D.W."/>
            <person name="Nagy L.G."/>
            <person name="Floudas D."/>
            <person name="Held B.W."/>
            <person name="Levasseur A."/>
            <person name="Lombard V."/>
            <person name="Morin E."/>
            <person name="Otillar R."/>
            <person name="Lindquist E.A."/>
            <person name="Sun H."/>
            <person name="LaButti K.M."/>
            <person name="Schmutz J."/>
            <person name="Jabbour D."/>
            <person name="Luo H."/>
            <person name="Baker S.E."/>
            <person name="Pisabarro A.G."/>
            <person name="Walton J.D."/>
            <person name="Blanchette R.A."/>
            <person name="Henrissat B."/>
            <person name="Martin F."/>
            <person name="Cullen D."/>
            <person name="Hibbett D.S."/>
            <person name="Grigoriev I.V."/>
        </authorList>
    </citation>
    <scope>NUCLEOTIDE SEQUENCE [LARGE SCALE GENOMIC DNA]</scope>
    <source>
        <strain evidence="2">CBS 339.88</strain>
    </source>
</reference>
<dbReference type="OrthoDB" id="3062870at2759"/>
<feature type="non-terminal residue" evidence="1">
    <location>
        <position position="1"/>
    </location>
</feature>
<proteinExistence type="predicted"/>
<dbReference type="HOGENOM" id="CLU_003703_0_0_1"/>
<dbReference type="AlphaFoldDB" id="A0A067S8G2"/>
<gene>
    <name evidence="1" type="ORF">GALMADRAFT_45461</name>
</gene>
<dbReference type="EMBL" id="KL142417">
    <property type="protein sequence ID" value="KDR67160.1"/>
    <property type="molecule type" value="Genomic_DNA"/>
</dbReference>
<evidence type="ECO:0000313" key="2">
    <source>
        <dbReference type="Proteomes" id="UP000027222"/>
    </source>
</evidence>